<comment type="caution">
    <text evidence="2">The sequence shown here is derived from an EMBL/GenBank/DDBJ whole genome shotgun (WGS) entry which is preliminary data.</text>
</comment>
<dbReference type="EMBL" id="JAFKCW010000002">
    <property type="protein sequence ID" value="MBN7801471.1"/>
    <property type="molecule type" value="Genomic_DNA"/>
</dbReference>
<reference evidence="2 3" key="1">
    <citation type="submission" date="2021-03" db="EMBL/GenBank/DDBJ databases">
        <title>novel species isolated from a fishpond in China.</title>
        <authorList>
            <person name="Lu H."/>
            <person name="Cai Z."/>
        </authorList>
    </citation>
    <scope>NUCLEOTIDE SEQUENCE [LARGE SCALE GENOMIC DNA]</scope>
    <source>
        <strain evidence="2 3">JCM 31546</strain>
    </source>
</reference>
<dbReference type="Gene3D" id="3.90.550.10">
    <property type="entry name" value="Spore Coat Polysaccharide Biosynthesis Protein SpsA, Chain A"/>
    <property type="match status" value="1"/>
</dbReference>
<dbReference type="RefSeq" id="WP_206569456.1">
    <property type="nucleotide sequence ID" value="NZ_JAFKCW010000002.1"/>
</dbReference>
<sequence>MRISSRVSIVIPNYNSAQFLSETLQSAMESFYPNLEIIVVDDGSNATKQLFKRTLVRPFPVPFAF</sequence>
<keyword evidence="3" id="KW-1185">Reference proteome</keyword>
<accession>A0ABS3BT73</accession>
<dbReference type="Pfam" id="PF00535">
    <property type="entry name" value="Glycos_transf_2"/>
    <property type="match status" value="1"/>
</dbReference>
<gene>
    <name evidence="2" type="ORF">J0A67_11405</name>
</gene>
<dbReference type="PANTHER" id="PTHR22916">
    <property type="entry name" value="GLYCOSYLTRANSFERASE"/>
    <property type="match status" value="1"/>
</dbReference>
<dbReference type="InterPro" id="IPR029044">
    <property type="entry name" value="Nucleotide-diphossugar_trans"/>
</dbReference>
<evidence type="ECO:0000313" key="3">
    <source>
        <dbReference type="Proteomes" id="UP000664698"/>
    </source>
</evidence>
<evidence type="ECO:0000259" key="1">
    <source>
        <dbReference type="Pfam" id="PF00535"/>
    </source>
</evidence>
<organism evidence="2 3">
    <name type="scientific">Algoriphagus aestuariicola</name>
    <dbReference type="NCBI Taxonomy" id="1852016"/>
    <lineage>
        <taxon>Bacteria</taxon>
        <taxon>Pseudomonadati</taxon>
        <taxon>Bacteroidota</taxon>
        <taxon>Cytophagia</taxon>
        <taxon>Cytophagales</taxon>
        <taxon>Cyclobacteriaceae</taxon>
        <taxon>Algoriphagus</taxon>
    </lineage>
</organism>
<dbReference type="InterPro" id="IPR001173">
    <property type="entry name" value="Glyco_trans_2-like"/>
</dbReference>
<dbReference type="Proteomes" id="UP000664698">
    <property type="component" value="Unassembled WGS sequence"/>
</dbReference>
<name>A0ABS3BT73_9BACT</name>
<dbReference type="CDD" id="cd00761">
    <property type="entry name" value="Glyco_tranf_GTA_type"/>
    <property type="match status" value="1"/>
</dbReference>
<dbReference type="SUPFAM" id="SSF53448">
    <property type="entry name" value="Nucleotide-diphospho-sugar transferases"/>
    <property type="match status" value="1"/>
</dbReference>
<evidence type="ECO:0000313" key="2">
    <source>
        <dbReference type="EMBL" id="MBN7801471.1"/>
    </source>
</evidence>
<feature type="domain" description="Glycosyltransferase 2-like" evidence="1">
    <location>
        <begin position="8"/>
        <end position="52"/>
    </location>
</feature>
<protein>
    <submittedName>
        <fullName evidence="2">Glycosyltransferase family 2 protein</fullName>
    </submittedName>
</protein>
<proteinExistence type="predicted"/>